<evidence type="ECO:0000256" key="7">
    <source>
        <dbReference type="ARBA" id="ARBA00023004"/>
    </source>
</evidence>
<dbReference type="AlphaFoldDB" id="A0AA91VD31"/>
<evidence type="ECO:0000256" key="3">
    <source>
        <dbReference type="ARBA" id="ARBA00022475"/>
    </source>
</evidence>
<comment type="function">
    <text evidence="11">Part of an ABC transporter complex involved in ferric-petrobactin uptake. Probably responsible for energy coupling to the transport system.</text>
</comment>
<dbReference type="InterPro" id="IPR003439">
    <property type="entry name" value="ABC_transporter-like_ATP-bd"/>
</dbReference>
<keyword evidence="9" id="KW-0472">Membrane</keyword>
<keyword evidence="3" id="KW-1003">Cell membrane</keyword>
<evidence type="ECO:0000256" key="2">
    <source>
        <dbReference type="ARBA" id="ARBA00022448"/>
    </source>
</evidence>
<keyword evidence="4" id="KW-0410">Iron transport</keyword>
<dbReference type="Pfam" id="PF00005">
    <property type="entry name" value="ABC_tran"/>
    <property type="match status" value="1"/>
</dbReference>
<dbReference type="Proteomes" id="UP000221020">
    <property type="component" value="Unassembled WGS sequence"/>
</dbReference>
<organism evidence="13 14">
    <name type="scientific">Bacillus pseudomycoides</name>
    <dbReference type="NCBI Taxonomy" id="64104"/>
    <lineage>
        <taxon>Bacteria</taxon>
        <taxon>Bacillati</taxon>
        <taxon>Bacillota</taxon>
        <taxon>Bacilli</taxon>
        <taxon>Bacillales</taxon>
        <taxon>Bacillaceae</taxon>
        <taxon>Bacillus</taxon>
        <taxon>Bacillus cereus group</taxon>
    </lineage>
</organism>
<evidence type="ECO:0000256" key="4">
    <source>
        <dbReference type="ARBA" id="ARBA00022496"/>
    </source>
</evidence>
<keyword evidence="6 13" id="KW-0067">ATP-binding</keyword>
<dbReference type="PROSITE" id="PS00211">
    <property type="entry name" value="ABC_TRANSPORTER_1"/>
    <property type="match status" value="1"/>
</dbReference>
<dbReference type="InterPro" id="IPR003593">
    <property type="entry name" value="AAA+_ATPase"/>
</dbReference>
<dbReference type="GO" id="GO:0016887">
    <property type="term" value="F:ATP hydrolysis activity"/>
    <property type="evidence" value="ECO:0007669"/>
    <property type="project" value="InterPro"/>
</dbReference>
<dbReference type="InterPro" id="IPR027417">
    <property type="entry name" value="P-loop_NTPase"/>
</dbReference>
<dbReference type="FunFam" id="3.40.50.300:FF:000134">
    <property type="entry name" value="Iron-enterobactin ABC transporter ATP-binding protein"/>
    <property type="match status" value="1"/>
</dbReference>
<dbReference type="PANTHER" id="PTHR42771">
    <property type="entry name" value="IRON(3+)-HYDROXAMATE IMPORT ATP-BINDING PROTEIN FHUC"/>
    <property type="match status" value="1"/>
</dbReference>
<dbReference type="RefSeq" id="WP_097898871.1">
    <property type="nucleotide sequence ID" value="NZ_NVOR01000022.1"/>
</dbReference>
<accession>A0AA91VD31</accession>
<dbReference type="GO" id="GO:0005886">
    <property type="term" value="C:plasma membrane"/>
    <property type="evidence" value="ECO:0007669"/>
    <property type="project" value="UniProtKB-SubCell"/>
</dbReference>
<keyword evidence="7" id="KW-0408">Iron</keyword>
<evidence type="ECO:0000256" key="11">
    <source>
        <dbReference type="ARBA" id="ARBA00057627"/>
    </source>
</evidence>
<dbReference type="InterPro" id="IPR051535">
    <property type="entry name" value="Siderophore_ABC-ATPase"/>
</dbReference>
<dbReference type="SMART" id="SM00382">
    <property type="entry name" value="AAA"/>
    <property type="match status" value="1"/>
</dbReference>
<evidence type="ECO:0000313" key="13">
    <source>
        <dbReference type="EMBL" id="PED83008.1"/>
    </source>
</evidence>
<evidence type="ECO:0000256" key="8">
    <source>
        <dbReference type="ARBA" id="ARBA00023065"/>
    </source>
</evidence>
<evidence type="ECO:0000313" key="14">
    <source>
        <dbReference type="Proteomes" id="UP000221020"/>
    </source>
</evidence>
<keyword evidence="5" id="KW-0547">Nucleotide-binding</keyword>
<comment type="catalytic activity">
    <reaction evidence="10">
        <text>a Fe(III)-siderophore(out) + ATP + H2O = a Fe(III)-siderophore(in) + ADP + phosphate + H(+)</text>
        <dbReference type="Rhea" id="RHEA:15597"/>
        <dbReference type="Rhea" id="RHEA-COMP:11342"/>
        <dbReference type="ChEBI" id="CHEBI:15377"/>
        <dbReference type="ChEBI" id="CHEBI:15378"/>
        <dbReference type="ChEBI" id="CHEBI:29034"/>
        <dbReference type="ChEBI" id="CHEBI:30616"/>
        <dbReference type="ChEBI" id="CHEBI:43474"/>
        <dbReference type="ChEBI" id="CHEBI:456216"/>
    </reaction>
</comment>
<evidence type="ECO:0000256" key="6">
    <source>
        <dbReference type="ARBA" id="ARBA00022840"/>
    </source>
</evidence>
<name>A0AA91VD31_9BACI</name>
<evidence type="ECO:0000256" key="10">
    <source>
        <dbReference type="ARBA" id="ARBA00052905"/>
    </source>
</evidence>
<dbReference type="EMBL" id="NVOR01000022">
    <property type="protein sequence ID" value="PED83008.1"/>
    <property type="molecule type" value="Genomic_DNA"/>
</dbReference>
<dbReference type="PROSITE" id="PS50893">
    <property type="entry name" value="ABC_TRANSPORTER_2"/>
    <property type="match status" value="1"/>
</dbReference>
<keyword evidence="2" id="KW-0813">Transport</keyword>
<evidence type="ECO:0000256" key="9">
    <source>
        <dbReference type="ARBA" id="ARBA00023136"/>
    </source>
</evidence>
<sequence length="276" mass="31243">MTSLYTEHLELTYGENTIIHNLELHIPNGKITALVGRNGCGKSTILKSLARLLQPTKGNVYLDGKAIQTMPTKEVAKKLAILPQSPTAPEGLTVEGLVWHGRYPHQRLLGKRSDQDYDMVNWALQVTGMTEFKTRTLDELSGGQRQRVWIAMALAQDTELLLLDEPTTYLDMAHQLEVLELLKKLNEEENRTVIMVVHDLNHAAKYAHHLVAIKDGNKVMEGAPKEILNDELFENVFGVKARVTYDEIAKTYMCTPYALMKEEKEVHNQQEDREVG</sequence>
<comment type="subcellular location">
    <subcellularLocation>
        <location evidence="1">Cell membrane</location>
        <topology evidence="1">Peripheral membrane protein</topology>
        <orientation evidence="1">Cytoplasmic side</orientation>
    </subcellularLocation>
</comment>
<dbReference type="Gene3D" id="3.40.50.300">
    <property type="entry name" value="P-loop containing nucleotide triphosphate hydrolases"/>
    <property type="match status" value="1"/>
</dbReference>
<dbReference type="CDD" id="cd03214">
    <property type="entry name" value="ABC_Iron-Siderophores_B12_Hemin"/>
    <property type="match status" value="1"/>
</dbReference>
<gene>
    <name evidence="13" type="primary">fecE</name>
    <name evidence="13" type="ORF">CON65_09110</name>
</gene>
<protein>
    <submittedName>
        <fullName evidence="13">Fe(3+)-dicitrate ABC transporter ATP-binding protein</fullName>
    </submittedName>
</protein>
<dbReference type="SUPFAM" id="SSF52540">
    <property type="entry name" value="P-loop containing nucleoside triphosphate hydrolases"/>
    <property type="match status" value="1"/>
</dbReference>
<feature type="domain" description="ABC transporter" evidence="12">
    <location>
        <begin position="4"/>
        <end position="240"/>
    </location>
</feature>
<proteinExistence type="predicted"/>
<dbReference type="PANTHER" id="PTHR42771:SF2">
    <property type="entry name" value="IRON(3+)-HYDROXAMATE IMPORT ATP-BINDING PROTEIN FHUC"/>
    <property type="match status" value="1"/>
</dbReference>
<evidence type="ECO:0000259" key="12">
    <source>
        <dbReference type="PROSITE" id="PS50893"/>
    </source>
</evidence>
<evidence type="ECO:0000256" key="5">
    <source>
        <dbReference type="ARBA" id="ARBA00022741"/>
    </source>
</evidence>
<dbReference type="GO" id="GO:0006826">
    <property type="term" value="P:iron ion transport"/>
    <property type="evidence" value="ECO:0007669"/>
    <property type="project" value="UniProtKB-KW"/>
</dbReference>
<comment type="caution">
    <text evidence="13">The sequence shown here is derived from an EMBL/GenBank/DDBJ whole genome shotgun (WGS) entry which is preliminary data.</text>
</comment>
<dbReference type="GO" id="GO:0005524">
    <property type="term" value="F:ATP binding"/>
    <property type="evidence" value="ECO:0007669"/>
    <property type="project" value="UniProtKB-KW"/>
</dbReference>
<reference evidence="13 14" key="1">
    <citation type="submission" date="2017-09" db="EMBL/GenBank/DDBJ databases">
        <title>Large-scale bioinformatics analysis of Bacillus genomes uncovers conserved roles of natural products in bacterial physiology.</title>
        <authorList>
            <consortium name="Agbiome Team Llc"/>
            <person name="Bleich R.M."/>
            <person name="Grubbs K.J."/>
            <person name="Santa Maria K.C."/>
            <person name="Allen S.E."/>
            <person name="Farag S."/>
            <person name="Shank E.A."/>
            <person name="Bowers A."/>
        </authorList>
    </citation>
    <scope>NUCLEOTIDE SEQUENCE [LARGE SCALE GENOMIC DNA]</scope>
    <source>
        <strain evidence="13 14">AFS092012</strain>
    </source>
</reference>
<evidence type="ECO:0000256" key="1">
    <source>
        <dbReference type="ARBA" id="ARBA00004413"/>
    </source>
</evidence>
<dbReference type="InterPro" id="IPR017871">
    <property type="entry name" value="ABC_transporter-like_CS"/>
</dbReference>
<keyword evidence="8" id="KW-0406">Ion transport</keyword>